<dbReference type="GO" id="GO:0004222">
    <property type="term" value="F:metalloendopeptidase activity"/>
    <property type="evidence" value="ECO:0007669"/>
    <property type="project" value="InterPro"/>
</dbReference>
<feature type="signal peptide" evidence="1">
    <location>
        <begin position="1"/>
        <end position="21"/>
    </location>
</feature>
<feature type="domain" description="Peptidase M13 C-terminal" evidence="2">
    <location>
        <begin position="540"/>
        <end position="607"/>
    </location>
</feature>
<keyword evidence="1" id="KW-0732">Signal</keyword>
<dbReference type="PROSITE" id="PS51885">
    <property type="entry name" value="NEPRILYSIN"/>
    <property type="match status" value="1"/>
</dbReference>
<dbReference type="GO" id="GO:0005886">
    <property type="term" value="C:plasma membrane"/>
    <property type="evidence" value="ECO:0007669"/>
    <property type="project" value="TreeGrafter"/>
</dbReference>
<sequence length="668" mass="75999">MERKTLSLLFLLGLLAQSGHAAKPNLELVLNEKSPPCRDLFDHVCVDKTGINKFKSRKDQGLMEDFIKVLGKHNVEDRIYPAVWKAMVKEWHLSEKENIKCRFKNIDIDEKDFSDGNDYKIGKAFGKMTAYGRFGEAGISVGFADGVYYVRDSGMNEIIADNRTIGEIDNDFVRGILTGFFGEFPNEMKDLPPAQGVHYSNLRAPEFENIILRRSVWEMWMMHLNATKKGSDSMSEIERYQAIFMSYAFSGYGNVLLAHTLYTYKDELNPAVADELTELAKRLLKEIASNVEKSTWISPADREGITAYLKENKIIIGITKKYRDLDLLKRMMGVYHAEFEKVKPEDECQMEMLSRAHGIARHKLIYSGVGSIASIPMLGHNDFSLFTPNAFHAVDTIRVFPAFIHILNDYDLSTGFKYGHTVFFIAHEIFHGLGITERRSLKHLQGVMETRTFKQGKQCLLDFYREEQFCMGHMCPRVSNKIDEGFPDIEGARLVYSLLQEALRQSVYGNRKRWVTSESGKLPLFNWRPPGATKQQVLMSDTMSLSQEQEFFIGVQAAFCHSKYPDDFYLMDMHPRPQIRANAIAQQMAQFTRAFGCKKGDRNYMADKQCGLYSPIDGRLPERVPEAEVNHESECISKELLSSVASDGAAFRAVSTASVLLCALMCLL</sequence>
<dbReference type="EMBL" id="JAUCMV010000001">
    <property type="protein sequence ID" value="KAK0427635.1"/>
    <property type="molecule type" value="Genomic_DNA"/>
</dbReference>
<protein>
    <recommendedName>
        <fullName evidence="2">Peptidase M13 C-terminal domain-containing protein</fullName>
    </recommendedName>
</protein>
<evidence type="ECO:0000259" key="2">
    <source>
        <dbReference type="Pfam" id="PF01431"/>
    </source>
</evidence>
<dbReference type="InterPro" id="IPR000718">
    <property type="entry name" value="Peptidase_M13"/>
</dbReference>
<dbReference type="GO" id="GO:0016485">
    <property type="term" value="P:protein processing"/>
    <property type="evidence" value="ECO:0007669"/>
    <property type="project" value="TreeGrafter"/>
</dbReference>
<gene>
    <name evidence="3" type="ORF">QR680_010337</name>
</gene>
<dbReference type="InterPro" id="IPR018497">
    <property type="entry name" value="Peptidase_M13_C"/>
</dbReference>
<dbReference type="PANTHER" id="PTHR11733:SF208">
    <property type="entry name" value="PEPTIDASE M13 C-TERMINAL DOMAIN-CONTAINING PROTEIN"/>
    <property type="match status" value="1"/>
</dbReference>
<keyword evidence="4" id="KW-1185">Reference proteome</keyword>
<dbReference type="PANTHER" id="PTHR11733">
    <property type="entry name" value="ZINC METALLOPROTEASE FAMILY M13 NEPRILYSIN-RELATED"/>
    <property type="match status" value="1"/>
</dbReference>
<dbReference type="Gene3D" id="3.40.390.10">
    <property type="entry name" value="Collagenase (Catalytic Domain)"/>
    <property type="match status" value="1"/>
</dbReference>
<dbReference type="AlphaFoldDB" id="A0AA39IPU8"/>
<proteinExistence type="predicted"/>
<organism evidence="3 4">
    <name type="scientific">Steinernema hermaphroditum</name>
    <dbReference type="NCBI Taxonomy" id="289476"/>
    <lineage>
        <taxon>Eukaryota</taxon>
        <taxon>Metazoa</taxon>
        <taxon>Ecdysozoa</taxon>
        <taxon>Nematoda</taxon>
        <taxon>Chromadorea</taxon>
        <taxon>Rhabditida</taxon>
        <taxon>Tylenchina</taxon>
        <taxon>Panagrolaimomorpha</taxon>
        <taxon>Strongyloidoidea</taxon>
        <taxon>Steinernematidae</taxon>
        <taxon>Steinernema</taxon>
    </lineage>
</organism>
<reference evidence="3" key="1">
    <citation type="submission" date="2023-06" db="EMBL/GenBank/DDBJ databases">
        <title>Genomic analysis of the entomopathogenic nematode Steinernema hermaphroditum.</title>
        <authorList>
            <person name="Schwarz E.M."/>
            <person name="Heppert J.K."/>
            <person name="Baniya A."/>
            <person name="Schwartz H.T."/>
            <person name="Tan C.-H."/>
            <person name="Antoshechkin I."/>
            <person name="Sternberg P.W."/>
            <person name="Goodrich-Blair H."/>
            <person name="Dillman A.R."/>
        </authorList>
    </citation>
    <scope>NUCLEOTIDE SEQUENCE</scope>
    <source>
        <strain evidence="3">PS9179</strain>
        <tissue evidence="3">Whole animal</tissue>
    </source>
</reference>
<comment type="caution">
    <text evidence="3">The sequence shown here is derived from an EMBL/GenBank/DDBJ whole genome shotgun (WGS) entry which is preliminary data.</text>
</comment>
<feature type="chain" id="PRO_5041352563" description="Peptidase M13 C-terminal domain-containing protein" evidence="1">
    <location>
        <begin position="22"/>
        <end position="668"/>
    </location>
</feature>
<dbReference type="SUPFAM" id="SSF55486">
    <property type="entry name" value="Metalloproteases ('zincins'), catalytic domain"/>
    <property type="match status" value="1"/>
</dbReference>
<dbReference type="InterPro" id="IPR024079">
    <property type="entry name" value="MetalloPept_cat_dom_sf"/>
</dbReference>
<evidence type="ECO:0000313" key="4">
    <source>
        <dbReference type="Proteomes" id="UP001175271"/>
    </source>
</evidence>
<dbReference type="Pfam" id="PF01431">
    <property type="entry name" value="Peptidase_M13"/>
    <property type="match status" value="1"/>
</dbReference>
<dbReference type="Proteomes" id="UP001175271">
    <property type="component" value="Unassembled WGS sequence"/>
</dbReference>
<name>A0AA39IPU8_9BILA</name>
<accession>A0AA39IPU8</accession>
<evidence type="ECO:0000256" key="1">
    <source>
        <dbReference type="SAM" id="SignalP"/>
    </source>
</evidence>
<evidence type="ECO:0000313" key="3">
    <source>
        <dbReference type="EMBL" id="KAK0427635.1"/>
    </source>
</evidence>